<dbReference type="Gene3D" id="3.40.50.1460">
    <property type="match status" value="1"/>
</dbReference>
<dbReference type="InterPro" id="IPR011600">
    <property type="entry name" value="Pept_C14_caspase"/>
</dbReference>
<reference evidence="3" key="1">
    <citation type="submission" date="2021-01" db="EMBL/GenBank/DDBJ databases">
        <authorList>
            <person name="Corre E."/>
            <person name="Pelletier E."/>
            <person name="Niang G."/>
            <person name="Scheremetjew M."/>
            <person name="Finn R."/>
            <person name="Kale V."/>
            <person name="Holt S."/>
            <person name="Cochrane G."/>
            <person name="Meng A."/>
            <person name="Brown T."/>
            <person name="Cohen L."/>
        </authorList>
    </citation>
    <scope>NUCLEOTIDE SEQUENCE</scope>
</reference>
<dbReference type="GO" id="GO:0006508">
    <property type="term" value="P:proteolysis"/>
    <property type="evidence" value="ECO:0007669"/>
    <property type="project" value="InterPro"/>
</dbReference>
<dbReference type="PANTHER" id="PTHR48104">
    <property type="entry name" value="METACASPASE-4"/>
    <property type="match status" value="1"/>
</dbReference>
<dbReference type="PANTHER" id="PTHR48104:SF30">
    <property type="entry name" value="METACASPASE-1"/>
    <property type="match status" value="1"/>
</dbReference>
<name>A0A7S1EX89_NOCSC</name>
<comment type="similarity">
    <text evidence="1">Belongs to the peptidase C14B family.</text>
</comment>
<evidence type="ECO:0000259" key="2">
    <source>
        <dbReference type="Pfam" id="PF00656"/>
    </source>
</evidence>
<proteinExistence type="inferred from homology"/>
<dbReference type="Pfam" id="PF00656">
    <property type="entry name" value="Peptidase_C14"/>
    <property type="match status" value="1"/>
</dbReference>
<gene>
    <name evidence="3" type="ORF">NSCI0253_LOCUS3353</name>
</gene>
<dbReference type="InterPro" id="IPR050452">
    <property type="entry name" value="Metacaspase"/>
</dbReference>
<organism evidence="3">
    <name type="scientific">Noctiluca scintillans</name>
    <name type="common">Sea sparkle</name>
    <name type="synonym">Red tide dinoflagellate</name>
    <dbReference type="NCBI Taxonomy" id="2966"/>
    <lineage>
        <taxon>Eukaryota</taxon>
        <taxon>Sar</taxon>
        <taxon>Alveolata</taxon>
        <taxon>Dinophyceae</taxon>
        <taxon>Noctilucales</taxon>
        <taxon>Noctilucaceae</taxon>
        <taxon>Noctiluca</taxon>
    </lineage>
</organism>
<feature type="domain" description="Peptidase C14 caspase" evidence="2">
    <location>
        <begin position="260"/>
        <end position="426"/>
    </location>
</feature>
<dbReference type="GO" id="GO:0004197">
    <property type="term" value="F:cysteine-type endopeptidase activity"/>
    <property type="evidence" value="ECO:0007669"/>
    <property type="project" value="InterPro"/>
</dbReference>
<dbReference type="GO" id="GO:0005737">
    <property type="term" value="C:cytoplasm"/>
    <property type="evidence" value="ECO:0007669"/>
    <property type="project" value="TreeGrafter"/>
</dbReference>
<evidence type="ECO:0000313" key="3">
    <source>
        <dbReference type="EMBL" id="CAD8829007.1"/>
    </source>
</evidence>
<accession>A0A7S1EX89</accession>
<dbReference type="AlphaFoldDB" id="A0A7S1EX89"/>
<protein>
    <recommendedName>
        <fullName evidence="2">Peptidase C14 caspase domain-containing protein</fullName>
    </recommendedName>
</protein>
<sequence>MPYTVGQRVEYHSERLDKWLETSVTDAQDEQVQLELKPGAWVPVDHIRYPKGTHIQVELNGVWVSCNVLFTEDDGKVQIGLWYDPKEQASKFQQAEPVADHEIPAFTPEDQASVMQTVHKVELEALEDDFAVGEEVQYFSKRKKEYFDTTVTVAPRPGDRKVQVALKPGVWIATQELKKKVAANLTGTFLVDAPVPNVPDTPSDTALSSSGKVQVLMCAPIYGWNPQWGPHDFREGKDAFRGLVRSAGIPDSNVTELLERHCHRDGVLGAIKKVGSTCGPNDTFLFYYTGHGDTMPDQDGDEDDGQDEAMCTPDRMGNINQGTYLRDDDFANCIVACVKAKHIIVIVDACHSGTICDMSKRQLWHGRSAISISGCKDNQISHGTGRGGLVTLSMVKTAQTLSSAKGACSAGRFFNQLRNEVHAMKQTIATAGPQTLTLCTPGGCDANDIPWPLIA</sequence>
<dbReference type="EMBL" id="HBFQ01004834">
    <property type="protein sequence ID" value="CAD8829007.1"/>
    <property type="molecule type" value="Transcribed_RNA"/>
</dbReference>
<evidence type="ECO:0000256" key="1">
    <source>
        <dbReference type="ARBA" id="ARBA00009005"/>
    </source>
</evidence>